<dbReference type="Proteomes" id="UP000267821">
    <property type="component" value="Unassembled WGS sequence"/>
</dbReference>
<dbReference type="SUPFAM" id="SSF52540">
    <property type="entry name" value="P-loop containing nucleoside triphosphate hydrolases"/>
    <property type="match status" value="2"/>
</dbReference>
<feature type="domain" description="ABC transporter" evidence="12">
    <location>
        <begin position="468"/>
        <end position="688"/>
    </location>
</feature>
<evidence type="ECO:0000256" key="2">
    <source>
        <dbReference type="ARBA" id="ARBA00022448"/>
    </source>
</evidence>
<feature type="region of interest" description="Disordered" evidence="10">
    <location>
        <begin position="450"/>
        <end position="479"/>
    </location>
</feature>
<dbReference type="Pfam" id="PF00664">
    <property type="entry name" value="ABC_membrane"/>
    <property type="match status" value="2"/>
</dbReference>
<dbReference type="InterPro" id="IPR003593">
    <property type="entry name" value="AAA+_ATPase"/>
</dbReference>
<dbReference type="PROSITE" id="PS00211">
    <property type="entry name" value="ABC_TRANSPORTER_1"/>
    <property type="match status" value="2"/>
</dbReference>
<evidence type="ECO:0000256" key="6">
    <source>
        <dbReference type="ARBA" id="ARBA00022989"/>
    </source>
</evidence>
<feature type="transmembrane region" description="Helical" evidence="11">
    <location>
        <begin position="208"/>
        <end position="231"/>
    </location>
</feature>
<evidence type="ECO:0000256" key="3">
    <source>
        <dbReference type="ARBA" id="ARBA00022692"/>
    </source>
</evidence>
<evidence type="ECO:0000256" key="8">
    <source>
        <dbReference type="ARBA" id="ARBA00023136"/>
    </source>
</evidence>
<evidence type="ECO:0000259" key="12">
    <source>
        <dbReference type="PROSITE" id="PS50893"/>
    </source>
</evidence>
<dbReference type="CDD" id="cd03244">
    <property type="entry name" value="ABCC_MRP_domain2"/>
    <property type="match status" value="1"/>
</dbReference>
<feature type="domain" description="ABC transmembrane type-1" evidence="13">
    <location>
        <begin position="59"/>
        <end position="377"/>
    </location>
</feature>
<dbReference type="PANTHER" id="PTHR24223:SF464">
    <property type="entry name" value="ABC-TYPE TRANSPORTER CICA"/>
    <property type="match status" value="1"/>
</dbReference>
<feature type="transmembrane region" description="Helical" evidence="11">
    <location>
        <begin position="767"/>
        <end position="794"/>
    </location>
</feature>
<dbReference type="FunFam" id="1.20.1560.10:FF:000061">
    <property type="entry name" value="ATP-binding cassette transporter YOR1"/>
    <property type="match status" value="1"/>
</dbReference>
<evidence type="ECO:0000256" key="9">
    <source>
        <dbReference type="ARBA" id="ARBA00023180"/>
    </source>
</evidence>
<dbReference type="InterPro" id="IPR050173">
    <property type="entry name" value="ABC_transporter_C-like"/>
</dbReference>
<organism evidence="14 15">
    <name type="scientific">Terfezia boudieri ATCC MYA-4762</name>
    <dbReference type="NCBI Taxonomy" id="1051890"/>
    <lineage>
        <taxon>Eukaryota</taxon>
        <taxon>Fungi</taxon>
        <taxon>Dikarya</taxon>
        <taxon>Ascomycota</taxon>
        <taxon>Pezizomycotina</taxon>
        <taxon>Pezizomycetes</taxon>
        <taxon>Pezizales</taxon>
        <taxon>Pezizaceae</taxon>
        <taxon>Terfezia</taxon>
    </lineage>
</organism>
<dbReference type="InterPro" id="IPR036640">
    <property type="entry name" value="ABC1_TM_sf"/>
</dbReference>
<dbReference type="Gene3D" id="1.20.1560.10">
    <property type="entry name" value="ABC transporter type 1, transmembrane domain"/>
    <property type="match status" value="2"/>
</dbReference>
<evidence type="ECO:0000256" key="10">
    <source>
        <dbReference type="SAM" id="MobiDB-lite"/>
    </source>
</evidence>
<dbReference type="PROSITE" id="PS50893">
    <property type="entry name" value="ABC_TRANSPORTER_2"/>
    <property type="match status" value="2"/>
</dbReference>
<dbReference type="CDD" id="cd18597">
    <property type="entry name" value="ABC_6TM_YOR1_D1_like"/>
    <property type="match status" value="1"/>
</dbReference>
<keyword evidence="2" id="KW-0813">Transport</keyword>
<dbReference type="OrthoDB" id="6500128at2759"/>
<feature type="compositionally biased region" description="Basic and acidic residues" evidence="10">
    <location>
        <begin position="741"/>
        <end position="753"/>
    </location>
</feature>
<dbReference type="GO" id="GO:0016020">
    <property type="term" value="C:membrane"/>
    <property type="evidence" value="ECO:0007669"/>
    <property type="project" value="UniProtKB-SubCell"/>
</dbReference>
<feature type="transmembrane region" description="Helical" evidence="11">
    <location>
        <begin position="1004"/>
        <end position="1022"/>
    </location>
</feature>
<evidence type="ECO:0000256" key="1">
    <source>
        <dbReference type="ARBA" id="ARBA00004141"/>
    </source>
</evidence>
<dbReference type="EMBL" id="ML121560">
    <property type="protein sequence ID" value="RPB21336.1"/>
    <property type="molecule type" value="Genomic_DNA"/>
</dbReference>
<sequence length="1341" mass="147838">MHVGYLRPLTQPDIPLVPPLRESATLSARLQESFDQRLSKGENHPLLWALNETFFREFWLSGASKLCADIFLIMTSYTLKYLIQFVADAYEAQHIPGAKVPPVGHGLGIVVGIAVMQGIASIAIGQFVYRGMVSGGQMRAALIGMIFRKSLRISARARAGGGGSLGPEGNEENKNNKTNKNTLPPAEGWTNGHVTNLMSTDTHRIDSVCAWFHLIWTSPITITLTLLILLINISYSALAGFALLLLSVPALGQVMRVLAARRRLMNKITDKRVGLTQEILLGVRFVKYYAWEESFLAQLKKLRSEEIRSAQFLLGVRSGVNAVGMIMPVFGAMLSFITYSLTGNALNPANIFSSLALYNSLRLPLNLLPVVMGQIADAWVSVQRIETFLKAEEIRDNREIQDMGDGIAVRIADGEFTWEKDPENTPNPMGRAGTSEAIVLKSEIKAAKKAAKEEKKATNKGPRGFGGSGTPAEDEKSSEPFKLQNINLAFEHDELVAVVGTVGSGKTSLLAALAGEMRQTHGLIHQASHLGYCPQNAWIQNASVRENIVFGKNFDLEWYRKVVYTCALQPDLDMLPDGDATEIGERGITMSGGQKQRINIARAIYFDAKIILMDDPLSAVDAHVGRHLFDEAICGLLKGKCRILATHQLHVLERCDRVIWMDAGTVKAIGTYEELMRSEEGFRTLVGEYGGEKEEGEEKASKDTRGSEDISDVNSLITPTTPTTPSEISEISSKIPSRKNAPPEKPHKLMQAEERNTSSVSWKVYKAYILASGTFFSAPGIILLLLLSQGANLMTTLWLSYWINDKFGLSNSTYIGVFASLGAAQSALMFAFAFWLTIAGTTSSKTLMAQAMERVLRAPMSFFDTTPIGRIINRFSKDVDVMDNNLTDAIRMYFFTLAMTSSVCILIVAYFPYFAIALFPLTILFYVAASYYRSSAREVKRHEAVLRSVVYARFGEAITGISTIRAYGLQSRFTSEVHTAIDAMDSAYFITFANQRWLSLRLDMIGNLVIFTTGILVVASRFSVDPAISGVVLSYILQTAMLTQWMIRQLAEVENAMNATERVHYYGTELPNEAPLHTNATVHLRPTWPEAGKIDLQSVSMRYRPGLPLVLNNVDLSIAGGERIGIVGRTGAGKSSVMTALFRLVELSSGNILIDGVDIHTLGLHDLRKKLAIIPQDPTLFRGTVRSNLDPFEEHTDAELWDALLKSYLVDDAPPPEIADGEITPTSATQQQRITLSTQVLDAGENFSLGQRQLMALARALVRNSRIIVCDEATSSVDHETDRKIQRTMREGFAGRTVLCIAHRLGTLWERGGVWRGMCERGGVKEEDFKVEGGWVGAGKE</sequence>
<evidence type="ECO:0000256" key="5">
    <source>
        <dbReference type="ARBA" id="ARBA00022840"/>
    </source>
</evidence>
<dbReference type="SMART" id="SM00382">
    <property type="entry name" value="AAA"/>
    <property type="match status" value="2"/>
</dbReference>
<evidence type="ECO:0000259" key="13">
    <source>
        <dbReference type="PROSITE" id="PS50929"/>
    </source>
</evidence>
<dbReference type="InterPro" id="IPR017871">
    <property type="entry name" value="ABC_transporter-like_CS"/>
</dbReference>
<keyword evidence="8 11" id="KW-0472">Membrane</keyword>
<feature type="compositionally biased region" description="Low complexity" evidence="10">
    <location>
        <begin position="176"/>
        <end position="185"/>
    </location>
</feature>
<feature type="domain" description="ABC transmembrane type-1" evidence="13">
    <location>
        <begin position="780"/>
        <end position="1055"/>
    </location>
</feature>
<dbReference type="InParanoid" id="A0A3N4LF43"/>
<dbReference type="CDD" id="cd03250">
    <property type="entry name" value="ABCC_MRP_domain1"/>
    <property type="match status" value="1"/>
</dbReference>
<keyword evidence="5" id="KW-0067">ATP-binding</keyword>
<dbReference type="InterPro" id="IPR011527">
    <property type="entry name" value="ABC1_TM_dom"/>
</dbReference>
<keyword evidence="7" id="KW-0843">Virulence</keyword>
<dbReference type="SUPFAM" id="SSF90123">
    <property type="entry name" value="ABC transporter transmembrane region"/>
    <property type="match status" value="2"/>
</dbReference>
<comment type="subcellular location">
    <subcellularLocation>
        <location evidence="1">Membrane</location>
        <topology evidence="1">Multi-pass membrane protein</topology>
    </subcellularLocation>
</comment>
<dbReference type="GO" id="GO:0140359">
    <property type="term" value="F:ABC-type transporter activity"/>
    <property type="evidence" value="ECO:0007669"/>
    <property type="project" value="InterPro"/>
</dbReference>
<dbReference type="Pfam" id="PF00005">
    <property type="entry name" value="ABC_tran"/>
    <property type="match status" value="2"/>
</dbReference>
<evidence type="ECO:0000256" key="7">
    <source>
        <dbReference type="ARBA" id="ARBA00023026"/>
    </source>
</evidence>
<feature type="transmembrane region" description="Helical" evidence="11">
    <location>
        <begin position="814"/>
        <end position="838"/>
    </location>
</feature>
<dbReference type="InterPro" id="IPR003439">
    <property type="entry name" value="ABC_transporter-like_ATP-bd"/>
</dbReference>
<dbReference type="FunFam" id="1.20.1560.10:FF:000010">
    <property type="entry name" value="Multidrug resistance-associated ABC transporter"/>
    <property type="match status" value="1"/>
</dbReference>
<feature type="transmembrane region" description="Helical" evidence="11">
    <location>
        <begin position="107"/>
        <end position="129"/>
    </location>
</feature>
<dbReference type="GO" id="GO:0016887">
    <property type="term" value="F:ATP hydrolysis activity"/>
    <property type="evidence" value="ECO:0007669"/>
    <property type="project" value="InterPro"/>
</dbReference>
<feature type="transmembrane region" description="Helical" evidence="11">
    <location>
        <begin position="916"/>
        <end position="932"/>
    </location>
</feature>
<dbReference type="FunCoup" id="A0A3N4LF43">
    <property type="interactions" value="239"/>
</dbReference>
<feature type="region of interest" description="Disordered" evidence="10">
    <location>
        <begin position="688"/>
        <end position="753"/>
    </location>
</feature>
<feature type="domain" description="ABC transporter" evidence="12">
    <location>
        <begin position="1094"/>
        <end position="1341"/>
    </location>
</feature>
<feature type="region of interest" description="Disordered" evidence="10">
    <location>
        <begin position="158"/>
        <end position="186"/>
    </location>
</feature>
<keyword evidence="4" id="KW-0547">Nucleotide-binding</keyword>
<dbReference type="InterPro" id="IPR027417">
    <property type="entry name" value="P-loop_NTPase"/>
</dbReference>
<gene>
    <name evidence="14" type="ORF">L211DRAFT_828268</name>
</gene>
<evidence type="ECO:0000313" key="14">
    <source>
        <dbReference type="EMBL" id="RPB21336.1"/>
    </source>
</evidence>
<dbReference type="PANTHER" id="PTHR24223">
    <property type="entry name" value="ATP-BINDING CASSETTE SUB-FAMILY C"/>
    <property type="match status" value="1"/>
</dbReference>
<feature type="compositionally biased region" description="Low complexity" evidence="10">
    <location>
        <begin position="717"/>
        <end position="735"/>
    </location>
</feature>
<dbReference type="Gene3D" id="3.40.50.300">
    <property type="entry name" value="P-loop containing nucleotide triphosphate hydrolases"/>
    <property type="match status" value="2"/>
</dbReference>
<dbReference type="CDD" id="cd18606">
    <property type="entry name" value="ABC_6TM_YOR1_D2_like"/>
    <property type="match status" value="1"/>
</dbReference>
<feature type="transmembrane region" description="Helical" evidence="11">
    <location>
        <begin position="318"/>
        <end position="341"/>
    </location>
</feature>
<protein>
    <recommendedName>
        <fullName evidence="16">P-loop containing nucleoside triphosphate hydrolase protein</fullName>
    </recommendedName>
</protein>
<keyword evidence="15" id="KW-1185">Reference proteome</keyword>
<dbReference type="STRING" id="1051890.A0A3N4LF43"/>
<evidence type="ECO:0000313" key="15">
    <source>
        <dbReference type="Proteomes" id="UP000267821"/>
    </source>
</evidence>
<proteinExistence type="predicted"/>
<dbReference type="PROSITE" id="PS50929">
    <property type="entry name" value="ABC_TM1F"/>
    <property type="match status" value="2"/>
</dbReference>
<keyword evidence="6 11" id="KW-1133">Transmembrane helix</keyword>
<evidence type="ECO:0008006" key="16">
    <source>
        <dbReference type="Google" id="ProtNLM"/>
    </source>
</evidence>
<evidence type="ECO:0000256" key="4">
    <source>
        <dbReference type="ARBA" id="ARBA00022741"/>
    </source>
</evidence>
<dbReference type="FunFam" id="3.40.50.300:FF:000630">
    <property type="entry name" value="ATP-binding cassette (ABC) transporter, putative"/>
    <property type="match status" value="1"/>
</dbReference>
<dbReference type="GO" id="GO:0005524">
    <property type="term" value="F:ATP binding"/>
    <property type="evidence" value="ECO:0007669"/>
    <property type="project" value="UniProtKB-KW"/>
</dbReference>
<dbReference type="FunFam" id="3.40.50.300:FF:000997">
    <property type="entry name" value="Multidrug resistance-associated protein 1"/>
    <property type="match status" value="1"/>
</dbReference>
<feature type="transmembrane region" description="Helical" evidence="11">
    <location>
        <begin position="237"/>
        <end position="259"/>
    </location>
</feature>
<feature type="compositionally biased region" description="Basic and acidic residues" evidence="10">
    <location>
        <begin position="690"/>
        <end position="708"/>
    </location>
</feature>
<evidence type="ECO:0000256" key="11">
    <source>
        <dbReference type="SAM" id="Phobius"/>
    </source>
</evidence>
<keyword evidence="3 11" id="KW-0812">Transmembrane</keyword>
<accession>A0A3N4LF43</accession>
<name>A0A3N4LF43_9PEZI</name>
<reference evidence="14 15" key="1">
    <citation type="journal article" date="2018" name="Nat. Ecol. Evol.">
        <title>Pezizomycetes genomes reveal the molecular basis of ectomycorrhizal truffle lifestyle.</title>
        <authorList>
            <person name="Murat C."/>
            <person name="Payen T."/>
            <person name="Noel B."/>
            <person name="Kuo A."/>
            <person name="Morin E."/>
            <person name="Chen J."/>
            <person name="Kohler A."/>
            <person name="Krizsan K."/>
            <person name="Balestrini R."/>
            <person name="Da Silva C."/>
            <person name="Montanini B."/>
            <person name="Hainaut M."/>
            <person name="Levati E."/>
            <person name="Barry K.W."/>
            <person name="Belfiori B."/>
            <person name="Cichocki N."/>
            <person name="Clum A."/>
            <person name="Dockter R.B."/>
            <person name="Fauchery L."/>
            <person name="Guy J."/>
            <person name="Iotti M."/>
            <person name="Le Tacon F."/>
            <person name="Lindquist E.A."/>
            <person name="Lipzen A."/>
            <person name="Malagnac F."/>
            <person name="Mello A."/>
            <person name="Molinier V."/>
            <person name="Miyauchi S."/>
            <person name="Poulain J."/>
            <person name="Riccioni C."/>
            <person name="Rubini A."/>
            <person name="Sitrit Y."/>
            <person name="Splivallo R."/>
            <person name="Traeger S."/>
            <person name="Wang M."/>
            <person name="Zifcakova L."/>
            <person name="Wipf D."/>
            <person name="Zambonelli A."/>
            <person name="Paolocci F."/>
            <person name="Nowrousian M."/>
            <person name="Ottonello S."/>
            <person name="Baldrian P."/>
            <person name="Spatafora J.W."/>
            <person name="Henrissat B."/>
            <person name="Nagy L.G."/>
            <person name="Aury J.M."/>
            <person name="Wincker P."/>
            <person name="Grigoriev I.V."/>
            <person name="Bonfante P."/>
            <person name="Martin F.M."/>
        </authorList>
    </citation>
    <scope>NUCLEOTIDE SEQUENCE [LARGE SCALE GENOMIC DNA]</scope>
    <source>
        <strain evidence="14 15">ATCC MYA-4762</strain>
    </source>
</reference>
<keyword evidence="9" id="KW-0325">Glycoprotein</keyword>